<comment type="caution">
    <text evidence="2">The sequence shown here is derived from an EMBL/GenBank/DDBJ whole genome shotgun (WGS) entry which is preliminary data.</text>
</comment>
<protein>
    <submittedName>
        <fullName evidence="2">Uncharacterized protein</fullName>
    </submittedName>
</protein>
<gene>
    <name evidence="2" type="ORF">ACFY8C_02985</name>
</gene>
<evidence type="ECO:0000313" key="2">
    <source>
        <dbReference type="EMBL" id="MFF5917302.1"/>
    </source>
</evidence>
<keyword evidence="1" id="KW-0472">Membrane</keyword>
<reference evidence="2 3" key="1">
    <citation type="submission" date="2024-10" db="EMBL/GenBank/DDBJ databases">
        <title>The Natural Products Discovery Center: Release of the First 8490 Sequenced Strains for Exploring Actinobacteria Biosynthetic Diversity.</title>
        <authorList>
            <person name="Kalkreuter E."/>
            <person name="Kautsar S.A."/>
            <person name="Yang D."/>
            <person name="Bader C.D."/>
            <person name="Teijaro C.N."/>
            <person name="Fluegel L."/>
            <person name="Davis C.M."/>
            <person name="Simpson J.R."/>
            <person name="Lauterbach L."/>
            <person name="Steele A.D."/>
            <person name="Gui C."/>
            <person name="Meng S."/>
            <person name="Li G."/>
            <person name="Viehrig K."/>
            <person name="Ye F."/>
            <person name="Su P."/>
            <person name="Kiefer A.F."/>
            <person name="Nichols A."/>
            <person name="Cepeda A.J."/>
            <person name="Yan W."/>
            <person name="Fan B."/>
            <person name="Jiang Y."/>
            <person name="Adhikari A."/>
            <person name="Zheng C.-J."/>
            <person name="Schuster L."/>
            <person name="Cowan T.M."/>
            <person name="Smanski M.J."/>
            <person name="Chevrette M.G."/>
            <person name="De Carvalho L.P.S."/>
            <person name="Shen B."/>
        </authorList>
    </citation>
    <scope>NUCLEOTIDE SEQUENCE [LARGE SCALE GENOMIC DNA]</scope>
    <source>
        <strain evidence="2 3">NPDC012605</strain>
    </source>
</reference>
<dbReference type="Proteomes" id="UP001602370">
    <property type="component" value="Unassembled WGS sequence"/>
</dbReference>
<keyword evidence="3" id="KW-1185">Reference proteome</keyword>
<accession>A0ABW6XIJ8</accession>
<keyword evidence="1" id="KW-0812">Transmembrane</keyword>
<sequence>MTSKTDTRPVFELRLYGFHVVAQRIPGWLLTLVATAGGAAGTWWAR</sequence>
<dbReference type="EMBL" id="JBIBDZ010000001">
    <property type="protein sequence ID" value="MFF5917302.1"/>
    <property type="molecule type" value="Genomic_DNA"/>
</dbReference>
<proteinExistence type="predicted"/>
<dbReference type="RefSeq" id="WP_158710519.1">
    <property type="nucleotide sequence ID" value="NZ_JBIBDZ010000001.1"/>
</dbReference>
<evidence type="ECO:0000256" key="1">
    <source>
        <dbReference type="SAM" id="Phobius"/>
    </source>
</evidence>
<evidence type="ECO:0000313" key="3">
    <source>
        <dbReference type="Proteomes" id="UP001602370"/>
    </source>
</evidence>
<name>A0ABW6XIJ8_9ACTN</name>
<organism evidence="2 3">
    <name type="scientific">Streptomyces flavochromogenes</name>
    <dbReference type="NCBI Taxonomy" id="68199"/>
    <lineage>
        <taxon>Bacteria</taxon>
        <taxon>Bacillati</taxon>
        <taxon>Actinomycetota</taxon>
        <taxon>Actinomycetes</taxon>
        <taxon>Kitasatosporales</taxon>
        <taxon>Streptomycetaceae</taxon>
        <taxon>Streptomyces</taxon>
    </lineage>
</organism>
<keyword evidence="1" id="KW-1133">Transmembrane helix</keyword>
<feature type="transmembrane region" description="Helical" evidence="1">
    <location>
        <begin position="25"/>
        <end position="45"/>
    </location>
</feature>